<keyword evidence="3 6" id="KW-0812">Transmembrane</keyword>
<evidence type="ECO:0000256" key="2">
    <source>
        <dbReference type="ARBA" id="ARBA00022475"/>
    </source>
</evidence>
<feature type="transmembrane region" description="Helical" evidence="6">
    <location>
        <begin position="301"/>
        <end position="322"/>
    </location>
</feature>
<protein>
    <submittedName>
        <fullName evidence="9">ABC transporter permease</fullName>
    </submittedName>
</protein>
<feature type="transmembrane region" description="Helical" evidence="6">
    <location>
        <begin position="347"/>
        <end position="370"/>
    </location>
</feature>
<dbReference type="InterPro" id="IPR025857">
    <property type="entry name" value="MacB_PCD"/>
</dbReference>
<comment type="subcellular location">
    <subcellularLocation>
        <location evidence="1">Cell membrane</location>
        <topology evidence="1">Multi-pass membrane protein</topology>
    </subcellularLocation>
</comment>
<feature type="transmembrane region" description="Helical" evidence="6">
    <location>
        <begin position="781"/>
        <end position="801"/>
    </location>
</feature>
<keyword evidence="10" id="KW-1185">Reference proteome</keyword>
<dbReference type="InterPro" id="IPR003838">
    <property type="entry name" value="ABC3_permease_C"/>
</dbReference>
<dbReference type="Pfam" id="PF02687">
    <property type="entry name" value="FtsX"/>
    <property type="match status" value="2"/>
</dbReference>
<dbReference type="PROSITE" id="PS51257">
    <property type="entry name" value="PROKAR_LIPOPROTEIN"/>
    <property type="match status" value="1"/>
</dbReference>
<keyword evidence="5 6" id="KW-0472">Membrane</keyword>
<evidence type="ECO:0000256" key="6">
    <source>
        <dbReference type="SAM" id="Phobius"/>
    </source>
</evidence>
<evidence type="ECO:0000256" key="5">
    <source>
        <dbReference type="ARBA" id="ARBA00023136"/>
    </source>
</evidence>
<gene>
    <name evidence="9" type="ORF">KE626_09345</name>
</gene>
<feature type="domain" description="MacB-like periplasmic core" evidence="8">
    <location>
        <begin position="21"/>
        <end position="256"/>
    </location>
</feature>
<feature type="transmembrane region" description="Helical" evidence="6">
    <location>
        <begin position="20"/>
        <end position="41"/>
    </location>
</feature>
<accession>A0ABS5IXA6</accession>
<feature type="transmembrane region" description="Helical" evidence="6">
    <location>
        <begin position="702"/>
        <end position="721"/>
    </location>
</feature>
<dbReference type="RefSeq" id="WP_211972600.1">
    <property type="nucleotide sequence ID" value="NZ_CBFHAM010000006.1"/>
</dbReference>
<keyword evidence="4 6" id="KW-1133">Transmembrane helix</keyword>
<feature type="transmembrane region" description="Helical" evidence="6">
    <location>
        <begin position="390"/>
        <end position="412"/>
    </location>
</feature>
<sequence>MIRNYIKIAWRNLLRNRVYAAINIIGLALGISACLVIFLSVRFELGYDKFHPGKENIYRVVSELGTAERGFRKMATVPDPAPWALAGKFSGVETTTGLHPFYAKVSITGNNGVVRKFDAAKRREVKPEMVITDPAYFRVFQYTWLAGDAGTALQEPLTVVLTAAKAAKYFGPQPADNYIGKIVNYNDSVPMRVTGIVAELPANSDLVFSEFISFASAKNTPVKNEFGFDQWGMFGGTEAFVKLQAGADTVQLNKQLLAFAGEHIQTGPGGSKTLRLQPLSDIHFNGDYTDDYTRQVHLPTLYGLMAIAVFILLIAAINFINLSTAQAVVRSKEVGIRKVLGSNKRSLVMYFLTETLLLTVIAVILSLFAVKPLLNLFAAFMPNGISLHLFSWPTLLFLLAMTVFTTLLAGLYPAKVLSSFQPVLSLKGATAQKGNQRGYLRIGLVVFQFTISLVFIIGSLVMNNQIRYMLHKDLGFKKDAIVTIGTSGNYPQTLPGVLAEKIKTLPQVEMVSLSEGTPAAKGHWGTFLKYHGKTETEVDCQLEFGDVNFIPLYQLKLLAGRNLYPSDTIREVIINESCSKALGFKTPEEAIGKFVESGISDGPSKKNVPIVGVLADFHVLSLHDPIKPVFLTSSREINRSLNVKLSMAGNNSDALKKTLAGMAQAFTAAYPNEKFEYRFYDDTIAKWYEREKQMEQLMNTGMTIAIVISCLGLFGLASFTARQRTKEIGIRKVLGASVGNIAALLSRDFIRYVFIAAVVASPIAWYCMHKWLQGFAYSAPISWWIFVLAALIAMFIALFTVSFQSVRAALANPVDSLKGE</sequence>
<dbReference type="PANTHER" id="PTHR30572">
    <property type="entry name" value="MEMBRANE COMPONENT OF TRANSPORTER-RELATED"/>
    <property type="match status" value="1"/>
</dbReference>
<evidence type="ECO:0000256" key="3">
    <source>
        <dbReference type="ARBA" id="ARBA00022692"/>
    </source>
</evidence>
<organism evidence="9 10">
    <name type="scientific">Chitinophaga hostae</name>
    <dbReference type="NCBI Taxonomy" id="2831022"/>
    <lineage>
        <taxon>Bacteria</taxon>
        <taxon>Pseudomonadati</taxon>
        <taxon>Bacteroidota</taxon>
        <taxon>Chitinophagia</taxon>
        <taxon>Chitinophagales</taxon>
        <taxon>Chitinophagaceae</taxon>
        <taxon>Chitinophaga</taxon>
    </lineage>
</organism>
<dbReference type="Proteomes" id="UP000676386">
    <property type="component" value="Unassembled WGS sequence"/>
</dbReference>
<feature type="transmembrane region" description="Helical" evidence="6">
    <location>
        <begin position="442"/>
        <end position="462"/>
    </location>
</feature>
<comment type="caution">
    <text evidence="9">The sequence shown here is derived from an EMBL/GenBank/DDBJ whole genome shotgun (WGS) entry which is preliminary data.</text>
</comment>
<dbReference type="PANTHER" id="PTHR30572:SF18">
    <property type="entry name" value="ABC-TYPE MACROLIDE FAMILY EXPORT SYSTEM PERMEASE COMPONENT 2"/>
    <property type="match status" value="1"/>
</dbReference>
<proteinExistence type="predicted"/>
<keyword evidence="2" id="KW-1003">Cell membrane</keyword>
<dbReference type="Pfam" id="PF12704">
    <property type="entry name" value="MacB_PCD"/>
    <property type="match status" value="1"/>
</dbReference>
<evidence type="ECO:0000259" key="7">
    <source>
        <dbReference type="Pfam" id="PF02687"/>
    </source>
</evidence>
<feature type="domain" description="ABC3 transporter permease C-terminal" evidence="7">
    <location>
        <begin position="306"/>
        <end position="422"/>
    </location>
</feature>
<evidence type="ECO:0000313" key="10">
    <source>
        <dbReference type="Proteomes" id="UP000676386"/>
    </source>
</evidence>
<dbReference type="EMBL" id="JAGTXB010000003">
    <property type="protein sequence ID" value="MBS0027510.1"/>
    <property type="molecule type" value="Genomic_DNA"/>
</dbReference>
<evidence type="ECO:0000259" key="8">
    <source>
        <dbReference type="Pfam" id="PF12704"/>
    </source>
</evidence>
<name>A0ABS5IXA6_9BACT</name>
<feature type="domain" description="ABC3 transporter permease C-terminal" evidence="7">
    <location>
        <begin position="702"/>
        <end position="809"/>
    </location>
</feature>
<dbReference type="InterPro" id="IPR050250">
    <property type="entry name" value="Macrolide_Exporter_MacB"/>
</dbReference>
<evidence type="ECO:0000313" key="9">
    <source>
        <dbReference type="EMBL" id="MBS0027510.1"/>
    </source>
</evidence>
<reference evidence="9 10" key="1">
    <citation type="submission" date="2021-04" db="EMBL/GenBank/DDBJ databases">
        <title>Chitinophaga sp. nov., isolated from the rhizosphere soil.</title>
        <authorList>
            <person name="He S."/>
        </authorList>
    </citation>
    <scope>NUCLEOTIDE SEQUENCE [LARGE SCALE GENOMIC DNA]</scope>
    <source>
        <strain evidence="9 10">2R12</strain>
    </source>
</reference>
<evidence type="ECO:0000256" key="1">
    <source>
        <dbReference type="ARBA" id="ARBA00004651"/>
    </source>
</evidence>
<feature type="transmembrane region" description="Helical" evidence="6">
    <location>
        <begin position="749"/>
        <end position="766"/>
    </location>
</feature>
<evidence type="ECO:0000256" key="4">
    <source>
        <dbReference type="ARBA" id="ARBA00022989"/>
    </source>
</evidence>